<dbReference type="EMBL" id="DS989824">
    <property type="protein sequence ID" value="EFR00827.1"/>
    <property type="molecule type" value="Genomic_DNA"/>
</dbReference>
<dbReference type="RefSeq" id="XP_003173657.1">
    <property type="nucleotide sequence ID" value="XM_003173609.1"/>
</dbReference>
<reference evidence="3" key="1">
    <citation type="journal article" date="2012" name="MBio">
        <title>Comparative genome analysis of Trichophyton rubrum and related dermatophytes reveals candidate genes involved in infection.</title>
        <authorList>
            <person name="Martinez D.A."/>
            <person name="Oliver B.G."/>
            <person name="Graeser Y."/>
            <person name="Goldberg J.M."/>
            <person name="Li W."/>
            <person name="Martinez-Rossi N.M."/>
            <person name="Monod M."/>
            <person name="Shelest E."/>
            <person name="Barton R.C."/>
            <person name="Birch E."/>
            <person name="Brakhage A.A."/>
            <person name="Chen Z."/>
            <person name="Gurr S.J."/>
            <person name="Heiman D."/>
            <person name="Heitman J."/>
            <person name="Kosti I."/>
            <person name="Rossi A."/>
            <person name="Saif S."/>
            <person name="Samalova M."/>
            <person name="Saunders C.W."/>
            <person name="Shea T."/>
            <person name="Summerbell R.C."/>
            <person name="Xu J."/>
            <person name="Young S."/>
            <person name="Zeng Q."/>
            <person name="Birren B.W."/>
            <person name="Cuomo C.A."/>
            <person name="White T.C."/>
        </authorList>
    </citation>
    <scope>NUCLEOTIDE SEQUENCE [LARGE SCALE GENOMIC DNA]</scope>
    <source>
        <strain evidence="3">ATCC MYA-4604 / CBS 118893</strain>
    </source>
</reference>
<accession>E4UU60</accession>
<dbReference type="HOGENOM" id="CLU_088982_0_0_1"/>
<dbReference type="AlphaFoldDB" id="E4UU60"/>
<organism evidence="3">
    <name type="scientific">Arthroderma gypseum (strain ATCC MYA-4604 / CBS 118893)</name>
    <name type="common">Microsporum gypseum</name>
    <dbReference type="NCBI Taxonomy" id="535722"/>
    <lineage>
        <taxon>Eukaryota</taxon>
        <taxon>Fungi</taxon>
        <taxon>Dikarya</taxon>
        <taxon>Ascomycota</taxon>
        <taxon>Pezizomycotina</taxon>
        <taxon>Eurotiomycetes</taxon>
        <taxon>Eurotiomycetidae</taxon>
        <taxon>Onygenales</taxon>
        <taxon>Arthrodermataceae</taxon>
        <taxon>Nannizzia</taxon>
    </lineage>
</organism>
<dbReference type="Proteomes" id="UP000002669">
    <property type="component" value="Unassembled WGS sequence"/>
</dbReference>
<evidence type="ECO:0000313" key="2">
    <source>
        <dbReference type="EMBL" id="EFR00827.1"/>
    </source>
</evidence>
<name>E4UU60_ARTGP</name>
<feature type="compositionally biased region" description="Acidic residues" evidence="1">
    <location>
        <begin position="183"/>
        <end position="193"/>
    </location>
</feature>
<dbReference type="GeneID" id="10028940"/>
<dbReference type="STRING" id="535722.E4UU60"/>
<dbReference type="VEuPathDB" id="FungiDB:MGYG_03831"/>
<dbReference type="OrthoDB" id="5420368at2759"/>
<evidence type="ECO:0000313" key="3">
    <source>
        <dbReference type="Proteomes" id="UP000002669"/>
    </source>
</evidence>
<dbReference type="eggNOG" id="ENOG502S9QM">
    <property type="taxonomic scope" value="Eukaryota"/>
</dbReference>
<feature type="region of interest" description="Disordered" evidence="1">
    <location>
        <begin position="57"/>
        <end position="119"/>
    </location>
</feature>
<keyword evidence="3" id="KW-1185">Reference proteome</keyword>
<protein>
    <submittedName>
        <fullName evidence="2">Uncharacterized protein</fullName>
    </submittedName>
</protein>
<proteinExistence type="predicted"/>
<dbReference type="OMA" id="AWPAENE"/>
<feature type="region of interest" description="Disordered" evidence="1">
    <location>
        <begin position="162"/>
        <end position="193"/>
    </location>
</feature>
<feature type="compositionally biased region" description="Low complexity" evidence="1">
    <location>
        <begin position="57"/>
        <end position="69"/>
    </location>
</feature>
<dbReference type="InParanoid" id="E4UU60"/>
<gene>
    <name evidence="2" type="ORF">MGYG_03831</name>
</gene>
<sequence length="202" mass="21985">MPIRWTSENEQMLLIKLLETHEISVDTKKISEAWPAENEGRPTPRAITERIQKIRALAKANAAKNGSSAPTTPASRKRGAGAGSKSSTKRSRPGAKMEGMGGKNGSPGTPTPANRGGPVKKEIEDENLVSNGELEDVFAQRALSKRVRTNPILPLGMVKYEKDTDDEDGMKYESSVSEFAPAEGDDKDDDDFMDELVKDEAI</sequence>
<evidence type="ECO:0000256" key="1">
    <source>
        <dbReference type="SAM" id="MobiDB-lite"/>
    </source>
</evidence>